<keyword evidence="2" id="KW-1133">Transmembrane helix</keyword>
<evidence type="ECO:0000313" key="3">
    <source>
        <dbReference type="EMBL" id="KAJ7779261.1"/>
    </source>
</evidence>
<reference evidence="3" key="1">
    <citation type="submission" date="2023-03" db="EMBL/GenBank/DDBJ databases">
        <title>Massive genome expansion in bonnet fungi (Mycena s.s.) driven by repeated elements and novel gene families across ecological guilds.</title>
        <authorList>
            <consortium name="Lawrence Berkeley National Laboratory"/>
            <person name="Harder C.B."/>
            <person name="Miyauchi S."/>
            <person name="Viragh M."/>
            <person name="Kuo A."/>
            <person name="Thoen E."/>
            <person name="Andreopoulos B."/>
            <person name="Lu D."/>
            <person name="Skrede I."/>
            <person name="Drula E."/>
            <person name="Henrissat B."/>
            <person name="Morin E."/>
            <person name="Kohler A."/>
            <person name="Barry K."/>
            <person name="LaButti K."/>
            <person name="Morin E."/>
            <person name="Salamov A."/>
            <person name="Lipzen A."/>
            <person name="Mereny Z."/>
            <person name="Hegedus B."/>
            <person name="Baldrian P."/>
            <person name="Stursova M."/>
            <person name="Weitz H."/>
            <person name="Taylor A."/>
            <person name="Grigoriev I.V."/>
            <person name="Nagy L.G."/>
            <person name="Martin F."/>
            <person name="Kauserud H."/>
        </authorList>
    </citation>
    <scope>NUCLEOTIDE SEQUENCE</scope>
    <source>
        <strain evidence="3">CBHHK182m</strain>
    </source>
</reference>
<name>A0AAD7K6C0_9AGAR</name>
<accession>A0AAD7K6C0</accession>
<feature type="transmembrane region" description="Helical" evidence="2">
    <location>
        <begin position="54"/>
        <end position="76"/>
    </location>
</feature>
<gene>
    <name evidence="3" type="ORF">B0H16DRAFT_1711601</name>
</gene>
<comment type="caution">
    <text evidence="3">The sequence shown here is derived from an EMBL/GenBank/DDBJ whole genome shotgun (WGS) entry which is preliminary data.</text>
</comment>
<keyword evidence="2" id="KW-0472">Membrane</keyword>
<dbReference type="EMBL" id="JARKIB010000006">
    <property type="protein sequence ID" value="KAJ7779261.1"/>
    <property type="molecule type" value="Genomic_DNA"/>
</dbReference>
<dbReference type="Proteomes" id="UP001215598">
    <property type="component" value="Unassembled WGS sequence"/>
</dbReference>
<proteinExistence type="predicted"/>
<keyword evidence="4" id="KW-1185">Reference proteome</keyword>
<feature type="coiled-coil region" evidence="1">
    <location>
        <begin position="92"/>
        <end position="122"/>
    </location>
</feature>
<protein>
    <submittedName>
        <fullName evidence="3">Uncharacterized protein</fullName>
    </submittedName>
</protein>
<evidence type="ECO:0000313" key="4">
    <source>
        <dbReference type="Proteomes" id="UP001215598"/>
    </source>
</evidence>
<evidence type="ECO:0000256" key="2">
    <source>
        <dbReference type="SAM" id="Phobius"/>
    </source>
</evidence>
<dbReference type="AlphaFoldDB" id="A0AAD7K6C0"/>
<keyword evidence="1" id="KW-0175">Coiled coil</keyword>
<keyword evidence="2" id="KW-0812">Transmembrane</keyword>
<evidence type="ECO:0000256" key="1">
    <source>
        <dbReference type="SAM" id="Coils"/>
    </source>
</evidence>
<organism evidence="3 4">
    <name type="scientific">Mycena metata</name>
    <dbReference type="NCBI Taxonomy" id="1033252"/>
    <lineage>
        <taxon>Eukaryota</taxon>
        <taxon>Fungi</taxon>
        <taxon>Dikarya</taxon>
        <taxon>Basidiomycota</taxon>
        <taxon>Agaricomycotina</taxon>
        <taxon>Agaricomycetes</taxon>
        <taxon>Agaricomycetidae</taxon>
        <taxon>Agaricales</taxon>
        <taxon>Marasmiineae</taxon>
        <taxon>Mycenaceae</taxon>
        <taxon>Mycena</taxon>
    </lineage>
</organism>
<sequence length="145" mass="16261">MSAHASENLLDDEKWLDGGLGSKAGTYDCRYDELESEEGSRTLWARIWEKSKDAFIFTLMLALYCLVVLAFGYCLVHIEASRSVPITREVMLAEMRKQSEELQKIVASVQEANLRLGRLEEATRKVCTGVSQSMSDSLTVQNAGY</sequence>